<dbReference type="PIR" id="E86209">
    <property type="entry name" value="E86209"/>
</dbReference>
<sequence length="84" mass="9138">MESSPSLEREECGLGDTKRGESRGIAVVPTTSEDCCKKGFSGTRPRCRAVGACFCSLVGDLGDSLFPNMFTLFSITIQTQRLRE</sequence>
<protein>
    <submittedName>
        <fullName evidence="1">F22G5.16</fullName>
    </submittedName>
</protein>
<reference evidence="1" key="2">
    <citation type="submission" date="2000-03" db="EMBL/GenBank/DDBJ databases">
        <title>Genomic sequence for Arabidopsis thaliana BAC F22G5 from chromosome I.</title>
        <authorList>
            <person name="Shinn P."/>
            <person name="Brooks S."/>
            <person name="Buehler E."/>
            <person name="Chao Q."/>
            <person name="Johnson-Hopson C."/>
            <person name="Khan S."/>
            <person name="Kim C."/>
            <person name="Altafi H."/>
            <person name="Bei Q."/>
            <person name="Chin C."/>
            <person name="Chiou J."/>
            <person name="Choi E."/>
            <person name="Conn L."/>
            <person name="Conway A."/>
            <person name="Gonzales A."/>
            <person name="Hansen N."/>
            <person name="Howing B."/>
            <person name="Koo T."/>
            <person name="Lam B."/>
            <person name="Lee J."/>
            <person name="Lenz C."/>
            <person name="Li J."/>
            <person name="Liu A."/>
            <person name="Liu K."/>
            <person name="Liu S."/>
            <person name="Mukharsky N."/>
            <person name="Nguyen M."/>
            <person name="Palm C."/>
            <person name="Pham P."/>
            <person name="Sakano H."/>
            <person name="Schwartz J."/>
            <person name="Southwick A."/>
            <person name="Thaveri A."/>
            <person name="Toriumi M."/>
            <person name="Vaysberg M."/>
            <person name="Yu G."/>
            <person name="Federspiel N.A."/>
            <person name="Theologis A."/>
            <person name="Ecker J.R."/>
        </authorList>
    </citation>
    <scope>NUCLEOTIDE SEQUENCE</scope>
</reference>
<reference evidence="1" key="3">
    <citation type="submission" date="2000-10" db="EMBL/GenBank/DDBJ databases">
        <authorList>
            <person name="Shinn P."/>
            <person name="Brooks S."/>
            <person name="Buehler E."/>
            <person name="Chao Q."/>
            <person name="Cheuk R."/>
            <person name="Johnson-Hopson C."/>
            <person name="Khan S."/>
            <person name="Kim C."/>
            <person name="Altafi H."/>
            <person name="Bei B."/>
            <person name="Chin C."/>
            <person name="Chiou J."/>
            <person name="Choi E."/>
            <person name="Conn L."/>
            <person name="Conway A."/>
            <person name="Gonzalez A."/>
            <person name="Hansen N."/>
            <person name="Howing B."/>
            <person name="Koo T."/>
            <person name="Lam B."/>
            <person name="Lee J."/>
            <person name="Lenz C."/>
            <person name="Li J."/>
            <person name="Liu A."/>
            <person name="Liu J."/>
            <person name="Liu S."/>
            <person name="Mukharsky N."/>
            <person name="Nguyen M."/>
            <person name="Palm C."/>
            <person name="Pham P."/>
            <person name="Sakano H."/>
            <person name="Schwartz J."/>
            <person name="Southwick A."/>
            <person name="Thaveri A."/>
            <person name="Toriumi M."/>
            <person name="Vaysberg M."/>
            <person name="Yu G."/>
            <person name="Davis R."/>
            <person name="Federspiel N."/>
            <person name="Theologis A."/>
            <person name="Ecker J."/>
        </authorList>
    </citation>
    <scope>NUCLEOTIDE SEQUENCE</scope>
</reference>
<dbReference type="EMBL" id="AC022464">
    <property type="protein sequence ID" value="AAF79574.1"/>
    <property type="molecule type" value="Genomic_DNA"/>
</dbReference>
<name>Q9LNW9_ARATH</name>
<dbReference type="AlphaFoldDB" id="Q9LNW9"/>
<evidence type="ECO:0000313" key="1">
    <source>
        <dbReference type="EMBL" id="AAF79574.1"/>
    </source>
</evidence>
<accession>Q9LNW9</accession>
<reference key="1">
    <citation type="journal article" date="2000" name="Nature">
        <title>Sequence and analysis of chromosome 1 of the plant Arabidopsis thaliana.</title>
        <authorList>
            <person name="Theologis A."/>
            <person name="Ecker J.R."/>
            <person name="Palm C.J."/>
            <person name="Federspiel N.A."/>
            <person name="Kaul S."/>
            <person name="White O."/>
            <person name="Alonso J."/>
            <person name="Altafi H."/>
            <person name="Araujo R."/>
            <person name="Bowman C.L."/>
            <person name="Brooks S.Y."/>
            <person name="Buehler E."/>
            <person name="Chan A."/>
            <person name="Chao Q."/>
            <person name="Chen H."/>
            <person name="Cheuk R.F."/>
            <person name="Chin C.W."/>
            <person name="Chung M.K."/>
            <person name="Conn L."/>
            <person name="Conway A.B."/>
            <person name="Conway A.R."/>
            <person name="Creasy T.H."/>
            <person name="Dewar K."/>
            <person name="Dunn P."/>
            <person name="Etgu P."/>
            <person name="Feldblyum T.V."/>
            <person name="Feng J."/>
            <person name="Fong B."/>
            <person name="Fujii C.Y."/>
            <person name="Gill J.E."/>
            <person name="Goldsmith A.D."/>
            <person name="Haas B."/>
            <person name="Hansen N.F."/>
            <person name="Hughes B."/>
            <person name="Huizar L."/>
            <person name="Hunter J.L."/>
            <person name="Jenkins J."/>
            <person name="Johnson-Hopson C."/>
            <person name="Khan S."/>
            <person name="Khaykin E."/>
            <person name="Kim C.J."/>
            <person name="Koo H.L."/>
            <person name="Kremenetskaia I."/>
            <person name="Kurtz D.B."/>
            <person name="Kwan A."/>
            <person name="Lam B."/>
            <person name="Langin-Hooper S."/>
            <person name="Lee A."/>
            <person name="Lee J.M."/>
            <person name="Lenz C.A."/>
            <person name="Li J.H."/>
            <person name="Li Y."/>
            <person name="Lin X."/>
            <person name="Liu S.X."/>
            <person name="Liu Z.A."/>
            <person name="Luros J.S."/>
            <person name="Maiti R."/>
            <person name="Marziali A."/>
            <person name="Militscher J."/>
            <person name="Miranda M."/>
            <person name="Nguyen M."/>
            <person name="Nierman W.C."/>
            <person name="Osborne B.I."/>
            <person name="Pai G."/>
            <person name="Peterson J."/>
            <person name="Pham P.K."/>
            <person name="Rizzo M."/>
            <person name="Rooney T."/>
            <person name="Rowley D."/>
            <person name="Sakano H."/>
            <person name="Salzberg S.L."/>
            <person name="Schwartz J.R."/>
            <person name="Shinn P."/>
            <person name="Southwick A.M."/>
            <person name="Sun H."/>
            <person name="Tallon L.J."/>
            <person name="Tambunga G."/>
            <person name="Toriumi M.J."/>
            <person name="Town C.D."/>
            <person name="Utterback T."/>
            <person name="Van Aken S."/>
            <person name="Vaysberg M."/>
            <person name="Vysotskaia V.S."/>
            <person name="Walker M."/>
            <person name="Wu D."/>
            <person name="Yu G."/>
            <person name="Fraser C.M."/>
            <person name="Venter J.C."/>
            <person name="Davis R.W."/>
        </authorList>
    </citation>
    <scope>NUCLEOTIDE SEQUENCE [LARGE SCALE GENOMIC DNA]</scope>
    <source>
        <strain>cv. Columbia</strain>
    </source>
</reference>
<organism evidence="1">
    <name type="scientific">Arabidopsis thaliana</name>
    <name type="common">Mouse-ear cress</name>
    <dbReference type="NCBI Taxonomy" id="3702"/>
    <lineage>
        <taxon>Eukaryota</taxon>
        <taxon>Viridiplantae</taxon>
        <taxon>Streptophyta</taxon>
        <taxon>Embryophyta</taxon>
        <taxon>Tracheophyta</taxon>
        <taxon>Spermatophyta</taxon>
        <taxon>Magnoliopsida</taxon>
        <taxon>eudicotyledons</taxon>
        <taxon>Gunneridae</taxon>
        <taxon>Pentapetalae</taxon>
        <taxon>rosids</taxon>
        <taxon>malvids</taxon>
        <taxon>Brassicales</taxon>
        <taxon>Brassicaceae</taxon>
        <taxon>Camelineae</taxon>
        <taxon>Arabidopsis</taxon>
    </lineage>
</organism>
<proteinExistence type="predicted"/>